<dbReference type="Proteomes" id="UP000198953">
    <property type="component" value="Unassembled WGS sequence"/>
</dbReference>
<dbReference type="InterPro" id="IPR000873">
    <property type="entry name" value="AMP-dep_synth/lig_dom"/>
</dbReference>
<dbReference type="InterPro" id="IPR020806">
    <property type="entry name" value="PKS_PP-bd"/>
</dbReference>
<dbReference type="GO" id="GO:0043041">
    <property type="term" value="P:amino acid activation for nonribosomal peptide biosynthetic process"/>
    <property type="evidence" value="ECO:0007669"/>
    <property type="project" value="TreeGrafter"/>
</dbReference>
<evidence type="ECO:0000313" key="7">
    <source>
        <dbReference type="Proteomes" id="UP000198953"/>
    </source>
</evidence>
<dbReference type="Pfam" id="PF00501">
    <property type="entry name" value="AMP-binding"/>
    <property type="match status" value="1"/>
</dbReference>
<keyword evidence="3" id="KW-0597">Phosphoprotein</keyword>
<accession>A0A1H7ICN7</accession>
<evidence type="ECO:0000256" key="3">
    <source>
        <dbReference type="ARBA" id="ARBA00022553"/>
    </source>
</evidence>
<evidence type="ECO:0000256" key="1">
    <source>
        <dbReference type="ARBA" id="ARBA00001957"/>
    </source>
</evidence>
<dbReference type="FunFam" id="2.30.38.10:FF:000001">
    <property type="entry name" value="Non-ribosomal peptide synthetase PvdI"/>
    <property type="match status" value="1"/>
</dbReference>
<dbReference type="Gene3D" id="3.30.300.30">
    <property type="match status" value="1"/>
</dbReference>
<reference evidence="6 7" key="1">
    <citation type="submission" date="2016-10" db="EMBL/GenBank/DDBJ databases">
        <authorList>
            <person name="de Groot N.N."/>
        </authorList>
    </citation>
    <scope>NUCLEOTIDE SEQUENCE [LARGE SCALE GENOMIC DNA]</scope>
    <source>
        <strain evidence="6 7">DSM 43357</strain>
    </source>
</reference>
<evidence type="ECO:0000256" key="4">
    <source>
        <dbReference type="SAM" id="MobiDB-lite"/>
    </source>
</evidence>
<dbReference type="InterPro" id="IPR009081">
    <property type="entry name" value="PP-bd_ACP"/>
</dbReference>
<dbReference type="InterPro" id="IPR001242">
    <property type="entry name" value="Condensation_dom"/>
</dbReference>
<dbReference type="PRINTS" id="PR00154">
    <property type="entry name" value="AMPBINDING"/>
</dbReference>
<dbReference type="CDD" id="cd19531">
    <property type="entry name" value="LCL_NRPS-like"/>
    <property type="match status" value="1"/>
</dbReference>
<dbReference type="InterPro" id="IPR036736">
    <property type="entry name" value="ACP-like_sf"/>
</dbReference>
<dbReference type="FunFam" id="3.40.50.980:FF:000001">
    <property type="entry name" value="Non-ribosomal peptide synthetase"/>
    <property type="match status" value="1"/>
</dbReference>
<dbReference type="EMBL" id="FOBF01000002">
    <property type="protein sequence ID" value="SEK60229.1"/>
    <property type="molecule type" value="Genomic_DNA"/>
</dbReference>
<dbReference type="InterPro" id="IPR020845">
    <property type="entry name" value="AMP-binding_CS"/>
</dbReference>
<dbReference type="InterPro" id="IPR042099">
    <property type="entry name" value="ANL_N_sf"/>
</dbReference>
<dbReference type="InterPro" id="IPR025110">
    <property type="entry name" value="AMP-bd_C"/>
</dbReference>
<keyword evidence="2" id="KW-0596">Phosphopantetheine</keyword>
<dbReference type="InterPro" id="IPR020459">
    <property type="entry name" value="AMP-binding"/>
</dbReference>
<organism evidence="6 7">
    <name type="scientific">Nonomuraea pusilla</name>
    <dbReference type="NCBI Taxonomy" id="46177"/>
    <lineage>
        <taxon>Bacteria</taxon>
        <taxon>Bacillati</taxon>
        <taxon>Actinomycetota</taxon>
        <taxon>Actinomycetes</taxon>
        <taxon>Streptosporangiales</taxon>
        <taxon>Streptosporangiaceae</taxon>
        <taxon>Nonomuraea</taxon>
    </lineage>
</organism>
<sequence>MKEEAEIMSAPEERDVAGIRRALLERKVRQRVAEKAERERIVPVPRTGKMAIAEQQRYLWFLHQMVAGAPVYNVPFAMRLRGPLDVARLSEALRGIVARHESLRTRFGDEHGVPFQTVDPPPETWDLPVTDGGEESVQDWIDGQVREEFDLRNRPPYRFGLMRLGPEDHVLSVVWHHIVIDGWSSRQFADELAARYADPEGAEFPELTLQPADFAAWQRLWLLSEEPGKQIEYWHSAVDGMEPLEWRTDRQRPSAPTGAGRIHETRLPDDLARGIRDLAKAEGVSLLALTMAGYQVLLNRYTGQQDIALGSVLSGRTRSEIEPMMGFFANTVVVRGDLQGNPVFRDLAHAANDRILEAMAHQDVPFGRLVEELEPERLPGRNPLVAHLFTLLPEPMIARWRLPGVDVEMLTPQPGTTRFDITFQINDLPDGGLGVWIEYSSELFDHERIERLVEHFTTVMADALSRPDARVDSLEIMSDDEYLRVLTAWNPEPGERDERLLHELVAARVAEAPDAVAMRFAGEDLTYAQLDERSSRLAHALVEEFKVAPGRVVGVLLERGFDLPAAELGVLKAGGAWLPLDPQYPPERLAYQLGDADVAAVVTTSDLAGRVPAEVGRILLDTDVLDGRPASPPSVRVAQEDTAYVIYTSGSTGTPKGVMVPHRAVVNFCTTFRRMFSVTPDDRILQFSNPAFDVSVSDVFSTLTAGGTIVGAPRSELLDPERLQRLLARERVTMVDIPPAVLGLLDPSALDELRVCFIGMEPFGADLVNRWSRPGREFHNGYGPTEVTVTCVDYLCPPEPLDGPPPIGRAMANQRAYVLDRALRPVPVGVPGELYMAGAGLAIGYLGRPDQTAEKFLPDPFAAAPGERMYATGDLVRWNSDGYLEFLGRADRQVKLRGLRVELGEIEHAVETFDGVRQCVVTVRDQGTSSAWLAAYVVGEFEQDALREHLSGLLPLHMVPTDYVRLDRLPLTSTGKVDHARLPDPRPGGGAGKVEPATETQRRVAEIWQSLLGLDAGSVGAQDNFFVLGGNSLQVTQMISRVRDAFQVTLDPRRLFSYPVLSQFAAQIDEAQRALLGEDEVARLEAQVADLSEEELDRLLKESSS</sequence>
<dbReference type="PANTHER" id="PTHR45527:SF1">
    <property type="entry name" value="FATTY ACID SYNTHASE"/>
    <property type="match status" value="1"/>
</dbReference>
<dbReference type="GO" id="GO:0005737">
    <property type="term" value="C:cytoplasm"/>
    <property type="evidence" value="ECO:0007669"/>
    <property type="project" value="TreeGrafter"/>
</dbReference>
<dbReference type="PROSITE" id="PS00455">
    <property type="entry name" value="AMP_BINDING"/>
    <property type="match status" value="1"/>
</dbReference>
<name>A0A1H7ICN7_9ACTN</name>
<dbReference type="GO" id="GO:0044550">
    <property type="term" value="P:secondary metabolite biosynthetic process"/>
    <property type="evidence" value="ECO:0007669"/>
    <property type="project" value="TreeGrafter"/>
</dbReference>
<keyword evidence="7" id="KW-1185">Reference proteome</keyword>
<evidence type="ECO:0000313" key="6">
    <source>
        <dbReference type="EMBL" id="SEK60229.1"/>
    </source>
</evidence>
<dbReference type="InterPro" id="IPR045851">
    <property type="entry name" value="AMP-bd_C_sf"/>
</dbReference>
<dbReference type="FunFam" id="3.40.50.12780:FF:000012">
    <property type="entry name" value="Non-ribosomal peptide synthetase"/>
    <property type="match status" value="1"/>
</dbReference>
<protein>
    <submittedName>
        <fullName evidence="6">Amino acid adenylation domain-containing protein</fullName>
    </submittedName>
</protein>
<dbReference type="Gene3D" id="3.30.559.10">
    <property type="entry name" value="Chloramphenicol acetyltransferase-like domain"/>
    <property type="match status" value="1"/>
</dbReference>
<dbReference type="GO" id="GO:0008610">
    <property type="term" value="P:lipid biosynthetic process"/>
    <property type="evidence" value="ECO:0007669"/>
    <property type="project" value="UniProtKB-ARBA"/>
</dbReference>
<dbReference type="PANTHER" id="PTHR45527">
    <property type="entry name" value="NONRIBOSOMAL PEPTIDE SYNTHETASE"/>
    <property type="match status" value="1"/>
</dbReference>
<dbReference type="InterPro" id="IPR023213">
    <property type="entry name" value="CAT-like_dom_sf"/>
</dbReference>
<dbReference type="SUPFAM" id="SSF52777">
    <property type="entry name" value="CoA-dependent acyltransferases"/>
    <property type="match status" value="2"/>
</dbReference>
<comment type="cofactor">
    <cofactor evidence="1">
        <name>pantetheine 4'-phosphate</name>
        <dbReference type="ChEBI" id="CHEBI:47942"/>
    </cofactor>
</comment>
<dbReference type="PROSITE" id="PS50075">
    <property type="entry name" value="CARRIER"/>
    <property type="match status" value="1"/>
</dbReference>
<dbReference type="SMART" id="SM00823">
    <property type="entry name" value="PKS_PP"/>
    <property type="match status" value="1"/>
</dbReference>
<dbReference type="Gene3D" id="1.10.1200.10">
    <property type="entry name" value="ACP-like"/>
    <property type="match status" value="1"/>
</dbReference>
<dbReference type="Pfam" id="PF13193">
    <property type="entry name" value="AMP-binding_C"/>
    <property type="match status" value="1"/>
</dbReference>
<dbReference type="Pfam" id="PF00550">
    <property type="entry name" value="PP-binding"/>
    <property type="match status" value="1"/>
</dbReference>
<dbReference type="InterPro" id="IPR010071">
    <property type="entry name" value="AA_adenyl_dom"/>
</dbReference>
<feature type="region of interest" description="Disordered" evidence="4">
    <location>
        <begin position="975"/>
        <end position="998"/>
    </location>
</feature>
<dbReference type="STRING" id="46177.SAMN05660976_00761"/>
<dbReference type="Pfam" id="PF00668">
    <property type="entry name" value="Condensation"/>
    <property type="match status" value="1"/>
</dbReference>
<evidence type="ECO:0000259" key="5">
    <source>
        <dbReference type="PROSITE" id="PS50075"/>
    </source>
</evidence>
<dbReference type="CDD" id="cd05930">
    <property type="entry name" value="A_NRPS"/>
    <property type="match status" value="1"/>
</dbReference>
<dbReference type="NCBIfam" id="TIGR01733">
    <property type="entry name" value="AA-adenyl-dom"/>
    <property type="match status" value="1"/>
</dbReference>
<feature type="domain" description="Carrier" evidence="5">
    <location>
        <begin position="995"/>
        <end position="1072"/>
    </location>
</feature>
<dbReference type="Gene3D" id="3.30.559.30">
    <property type="entry name" value="Nonribosomal peptide synthetase, condensation domain"/>
    <property type="match status" value="1"/>
</dbReference>
<dbReference type="GO" id="GO:0003824">
    <property type="term" value="F:catalytic activity"/>
    <property type="evidence" value="ECO:0007669"/>
    <property type="project" value="InterPro"/>
</dbReference>
<evidence type="ECO:0000256" key="2">
    <source>
        <dbReference type="ARBA" id="ARBA00022450"/>
    </source>
</evidence>
<dbReference type="AlphaFoldDB" id="A0A1H7ICN7"/>
<proteinExistence type="predicted"/>
<gene>
    <name evidence="6" type="ORF">SAMN05660976_00761</name>
</gene>
<dbReference type="Gene3D" id="3.40.50.12780">
    <property type="entry name" value="N-terminal domain of ligase-like"/>
    <property type="match status" value="1"/>
</dbReference>
<dbReference type="SUPFAM" id="SSF56801">
    <property type="entry name" value="Acetyl-CoA synthetase-like"/>
    <property type="match status" value="1"/>
</dbReference>
<dbReference type="GO" id="GO:0031177">
    <property type="term" value="F:phosphopantetheine binding"/>
    <property type="evidence" value="ECO:0007669"/>
    <property type="project" value="InterPro"/>
</dbReference>
<dbReference type="SUPFAM" id="SSF47336">
    <property type="entry name" value="ACP-like"/>
    <property type="match status" value="1"/>
</dbReference>